<feature type="region of interest" description="Disordered" evidence="1">
    <location>
        <begin position="121"/>
        <end position="158"/>
    </location>
</feature>
<dbReference type="Proteomes" id="UP000000763">
    <property type="component" value="Chromosome 8"/>
</dbReference>
<gene>
    <name evidence="3" type="primary">OJ9990_A01.121</name>
    <name evidence="2" type="ORF">OJ1449_C01.4</name>
</gene>
<feature type="compositionally biased region" description="Basic residues" evidence="1">
    <location>
        <begin position="48"/>
        <end position="57"/>
    </location>
</feature>
<evidence type="ECO:0000313" key="2">
    <source>
        <dbReference type="EMBL" id="BAC99814.1"/>
    </source>
</evidence>
<sequence length="196" mass="21885">MEVFQDVESVRLRSRVDGSVGRYLLASEDDQRRGRGRRRRPPPGPRAPPRRLRPLSRCPRRHQPLLGAPFCFWPAAGQRDFDREEVRSTPSCGVPSGWAPAAGDGVVLLHDKYDRALPARQREVAPVPRRRRGLQRRRPQHPDAVGGASRPHNSLQARHPGHGPCELLLLVPSLLAILELVCAKDYIDLSSNCGNS</sequence>
<organism evidence="3 4">
    <name type="scientific">Oryza sativa subsp. japonica</name>
    <name type="common">Rice</name>
    <dbReference type="NCBI Taxonomy" id="39947"/>
    <lineage>
        <taxon>Eukaryota</taxon>
        <taxon>Viridiplantae</taxon>
        <taxon>Streptophyta</taxon>
        <taxon>Embryophyta</taxon>
        <taxon>Tracheophyta</taxon>
        <taxon>Spermatophyta</taxon>
        <taxon>Magnoliopsida</taxon>
        <taxon>Liliopsida</taxon>
        <taxon>Poales</taxon>
        <taxon>Poaceae</taxon>
        <taxon>BOP clade</taxon>
        <taxon>Oryzoideae</taxon>
        <taxon>Oryzeae</taxon>
        <taxon>Oryzinae</taxon>
        <taxon>Oryza</taxon>
        <taxon>Oryza sativa</taxon>
    </lineage>
</organism>
<dbReference type="EMBL" id="AP005605">
    <property type="protein sequence ID" value="BAC99814.1"/>
    <property type="molecule type" value="Genomic_DNA"/>
</dbReference>
<dbReference type="AlphaFoldDB" id="A0A0P0XCB3"/>
<reference evidence="4" key="4">
    <citation type="journal article" date="2008" name="Nucleic Acids Res.">
        <title>The rice annotation project database (RAP-DB): 2008 update.</title>
        <authorList>
            <consortium name="The rice annotation project (RAP)"/>
        </authorList>
    </citation>
    <scope>GENOME REANNOTATION</scope>
    <source>
        <strain evidence="4">cv. Nipponbare</strain>
    </source>
</reference>
<reference evidence="3" key="2">
    <citation type="submission" date="2002-10" db="EMBL/GenBank/DDBJ databases">
        <title>Oryza sativa nipponbare(GA3) genomic DNA, chromosome 8, BAC clone:OJ9990_A01.</title>
        <authorList>
            <person name="Sasaki T."/>
            <person name="Matsumoto T."/>
            <person name="Katayose Y."/>
        </authorList>
    </citation>
    <scope>NUCLEOTIDE SEQUENCE</scope>
</reference>
<protein>
    <submittedName>
        <fullName evidence="3">Uncharacterized protein</fullName>
    </submittedName>
</protein>
<accession>A0A0P0XCB3</accession>
<reference evidence="2" key="1">
    <citation type="submission" date="2002-08" db="EMBL/GenBank/DDBJ databases">
        <title>Oryza sativa nipponbare(GA3) genomic DNA, chromosome 8, BAC clone:OJ1449_C01.</title>
        <authorList>
            <person name="Sasaki T."/>
            <person name="Matsumoto T."/>
            <person name="Katayose Y."/>
        </authorList>
    </citation>
    <scope>NUCLEOTIDE SEQUENCE</scope>
</reference>
<dbReference type="Gramene" id="Os08t0163700-00">
    <property type="protein sequence ID" value="Os08t0163700-00"/>
    <property type="gene ID" value="Os08g0163700"/>
</dbReference>
<name>A0A0P0XCB3_ORYSJ</name>
<reference evidence="4" key="3">
    <citation type="journal article" date="2005" name="Nature">
        <title>The map-based sequence of the rice genome.</title>
        <authorList>
            <consortium name="International rice genome sequencing project (IRGSP)"/>
            <person name="Matsumoto T."/>
            <person name="Wu J."/>
            <person name="Kanamori H."/>
            <person name="Katayose Y."/>
            <person name="Fujisawa M."/>
            <person name="Namiki N."/>
            <person name="Mizuno H."/>
            <person name="Yamamoto K."/>
            <person name="Antonio B.A."/>
            <person name="Baba T."/>
            <person name="Sakata K."/>
            <person name="Nagamura Y."/>
            <person name="Aoki H."/>
            <person name="Arikawa K."/>
            <person name="Arita K."/>
            <person name="Bito T."/>
            <person name="Chiden Y."/>
            <person name="Fujitsuka N."/>
            <person name="Fukunaka R."/>
            <person name="Hamada M."/>
            <person name="Harada C."/>
            <person name="Hayashi A."/>
            <person name="Hijishita S."/>
            <person name="Honda M."/>
            <person name="Hosokawa S."/>
            <person name="Ichikawa Y."/>
            <person name="Idonuma A."/>
            <person name="Iijima M."/>
            <person name="Ikeda M."/>
            <person name="Ikeno M."/>
            <person name="Ito K."/>
            <person name="Ito S."/>
            <person name="Ito T."/>
            <person name="Ito Y."/>
            <person name="Ito Y."/>
            <person name="Iwabuchi A."/>
            <person name="Kamiya K."/>
            <person name="Karasawa W."/>
            <person name="Kurita K."/>
            <person name="Katagiri S."/>
            <person name="Kikuta A."/>
            <person name="Kobayashi H."/>
            <person name="Kobayashi N."/>
            <person name="Machita K."/>
            <person name="Maehara T."/>
            <person name="Masukawa M."/>
            <person name="Mizubayashi T."/>
            <person name="Mukai Y."/>
            <person name="Nagasaki H."/>
            <person name="Nagata Y."/>
            <person name="Naito S."/>
            <person name="Nakashima M."/>
            <person name="Nakama Y."/>
            <person name="Nakamichi Y."/>
            <person name="Nakamura M."/>
            <person name="Meguro A."/>
            <person name="Negishi M."/>
            <person name="Ohta I."/>
            <person name="Ohta T."/>
            <person name="Okamoto M."/>
            <person name="Ono N."/>
            <person name="Saji S."/>
            <person name="Sakaguchi M."/>
            <person name="Sakai K."/>
            <person name="Shibata M."/>
            <person name="Shimokawa T."/>
            <person name="Song J."/>
            <person name="Takazaki Y."/>
            <person name="Terasawa K."/>
            <person name="Tsugane M."/>
            <person name="Tsuji K."/>
            <person name="Ueda S."/>
            <person name="Waki K."/>
            <person name="Yamagata H."/>
            <person name="Yamamoto M."/>
            <person name="Yamamoto S."/>
            <person name="Yamane H."/>
            <person name="Yoshiki S."/>
            <person name="Yoshihara R."/>
            <person name="Yukawa K."/>
            <person name="Zhong H."/>
            <person name="Yano M."/>
            <person name="Yuan Q."/>
            <person name="Ouyang S."/>
            <person name="Liu J."/>
            <person name="Jones K.M."/>
            <person name="Gansberger K."/>
            <person name="Moffat K."/>
            <person name="Hill J."/>
            <person name="Bera J."/>
            <person name="Fadrosh D."/>
            <person name="Jin S."/>
            <person name="Johri S."/>
            <person name="Kim M."/>
            <person name="Overton L."/>
            <person name="Reardon M."/>
            <person name="Tsitrin T."/>
            <person name="Vuong H."/>
            <person name="Weaver B."/>
            <person name="Ciecko A."/>
            <person name="Tallon L."/>
            <person name="Jackson J."/>
            <person name="Pai G."/>
            <person name="Aken S.V."/>
            <person name="Utterback T."/>
            <person name="Reidmuller S."/>
            <person name="Feldblyum T."/>
            <person name="Hsiao J."/>
            <person name="Zismann V."/>
            <person name="Iobst S."/>
            <person name="de Vazeille A.R."/>
            <person name="Buell C.R."/>
            <person name="Ying K."/>
            <person name="Li Y."/>
            <person name="Lu T."/>
            <person name="Huang Y."/>
            <person name="Zhao Q."/>
            <person name="Feng Q."/>
            <person name="Zhang L."/>
            <person name="Zhu J."/>
            <person name="Weng Q."/>
            <person name="Mu J."/>
            <person name="Lu Y."/>
            <person name="Fan D."/>
            <person name="Liu Y."/>
            <person name="Guan J."/>
            <person name="Zhang Y."/>
            <person name="Yu S."/>
            <person name="Liu X."/>
            <person name="Zhang Y."/>
            <person name="Hong G."/>
            <person name="Han B."/>
            <person name="Choisne N."/>
            <person name="Demange N."/>
            <person name="Orjeda G."/>
            <person name="Samain S."/>
            <person name="Cattolico L."/>
            <person name="Pelletier E."/>
            <person name="Couloux A."/>
            <person name="Segurens B."/>
            <person name="Wincker P."/>
            <person name="D'Hont A."/>
            <person name="Scarpelli C."/>
            <person name="Weissenbach J."/>
            <person name="Salanoubat M."/>
            <person name="Quetier F."/>
            <person name="Yu Y."/>
            <person name="Kim H.R."/>
            <person name="Rambo T."/>
            <person name="Currie J."/>
            <person name="Collura K."/>
            <person name="Luo M."/>
            <person name="Yang T."/>
            <person name="Ammiraju J.S.S."/>
            <person name="Engler F."/>
            <person name="Soderlund C."/>
            <person name="Wing R.A."/>
            <person name="Palmer L.E."/>
            <person name="de la Bastide M."/>
            <person name="Spiegel L."/>
            <person name="Nascimento L."/>
            <person name="Zutavern T."/>
            <person name="O'Shaughnessy A."/>
            <person name="Dike S."/>
            <person name="Dedhia N."/>
            <person name="Preston R."/>
            <person name="Balija V."/>
            <person name="McCombie W.R."/>
            <person name="Chow T."/>
            <person name="Chen H."/>
            <person name="Chung M."/>
            <person name="Chen C."/>
            <person name="Shaw J."/>
            <person name="Wu H."/>
            <person name="Hsiao K."/>
            <person name="Chao Y."/>
            <person name="Chu M."/>
            <person name="Cheng C."/>
            <person name="Hour A."/>
            <person name="Lee P."/>
            <person name="Lin S."/>
            <person name="Lin Y."/>
            <person name="Liou J."/>
            <person name="Liu S."/>
            <person name="Hsing Y."/>
            <person name="Raghuvanshi S."/>
            <person name="Mohanty A."/>
            <person name="Bharti A.K."/>
            <person name="Gaur A."/>
            <person name="Gupta V."/>
            <person name="Kumar D."/>
            <person name="Ravi V."/>
            <person name="Vij S."/>
            <person name="Kapur A."/>
            <person name="Khurana P."/>
            <person name="Khurana P."/>
            <person name="Khurana J.P."/>
            <person name="Tyagi A.K."/>
            <person name="Gaikwad K."/>
            <person name="Singh A."/>
            <person name="Dalal V."/>
            <person name="Srivastava S."/>
            <person name="Dixit A."/>
            <person name="Pal A.K."/>
            <person name="Ghazi I.A."/>
            <person name="Yadav M."/>
            <person name="Pandit A."/>
            <person name="Bhargava A."/>
            <person name="Sureshbabu K."/>
            <person name="Batra K."/>
            <person name="Sharma T.R."/>
            <person name="Mohapatra T."/>
            <person name="Singh N.K."/>
            <person name="Messing J."/>
            <person name="Nelson A.B."/>
            <person name="Fuks G."/>
            <person name="Kavchok S."/>
            <person name="Keizer G."/>
            <person name="Linton E."/>
            <person name="Llaca V."/>
            <person name="Song R."/>
            <person name="Tanyolac B."/>
            <person name="Young S."/>
            <person name="Ho-Il K."/>
            <person name="Hahn J.H."/>
            <person name="Sangsakoo G."/>
            <person name="Vanavichit A."/>
            <person name="de Mattos Luiz.A.T."/>
            <person name="Zimmer P.D."/>
            <person name="Malone G."/>
            <person name="Dellagostin O."/>
            <person name="de Oliveira A.C."/>
            <person name="Bevan M."/>
            <person name="Bancroft I."/>
            <person name="Minx P."/>
            <person name="Cordum H."/>
            <person name="Wilson R."/>
            <person name="Cheng Z."/>
            <person name="Jin W."/>
            <person name="Jiang J."/>
            <person name="Leong S.A."/>
            <person name="Iwama H."/>
            <person name="Gojobori T."/>
            <person name="Itoh T."/>
            <person name="Niimura Y."/>
            <person name="Fujii Y."/>
            <person name="Habara T."/>
            <person name="Sakai H."/>
            <person name="Sato Y."/>
            <person name="Wilson G."/>
            <person name="Kumar K."/>
            <person name="McCouch S."/>
            <person name="Juretic N."/>
            <person name="Hoen D."/>
            <person name="Wright S."/>
            <person name="Bruskiewich R."/>
            <person name="Bureau T."/>
            <person name="Miyao A."/>
            <person name="Hirochika H."/>
            <person name="Nishikawa T."/>
            <person name="Kadowaki K."/>
            <person name="Sugiura M."/>
            <person name="Burr B."/>
            <person name="Sasaki T."/>
        </authorList>
    </citation>
    <scope>NUCLEOTIDE SEQUENCE [LARGE SCALE GENOMIC DNA]</scope>
    <source>
        <strain evidence="4">cv. Nipponbare</strain>
    </source>
</reference>
<evidence type="ECO:0000313" key="3">
    <source>
        <dbReference type="EMBL" id="BAC99911.1"/>
    </source>
</evidence>
<feature type="region of interest" description="Disordered" evidence="1">
    <location>
        <begin position="23"/>
        <end position="57"/>
    </location>
</feature>
<evidence type="ECO:0000313" key="4">
    <source>
        <dbReference type="Proteomes" id="UP000000763"/>
    </source>
</evidence>
<feature type="compositionally biased region" description="Basic residues" evidence="1">
    <location>
        <begin position="128"/>
        <end position="139"/>
    </location>
</feature>
<dbReference type="EMBL" id="AP005847">
    <property type="protein sequence ID" value="BAC99911.1"/>
    <property type="molecule type" value="Genomic_DNA"/>
</dbReference>
<proteinExistence type="predicted"/>
<evidence type="ECO:0000256" key="1">
    <source>
        <dbReference type="SAM" id="MobiDB-lite"/>
    </source>
</evidence>